<dbReference type="Proteomes" id="UP000663861">
    <property type="component" value="Unassembled WGS sequence"/>
</dbReference>
<sequence length="391" mass="42720">MVKKYDSRWPRQPICSIQLVQKERVIVTGTTGGLGAHLLWQLLGSDRIERVWAMNRTSAKGSVRERMFATFEDKLLDANLLKSDKLVLVDVDLEIPNLGLCDELYEEASSREIFLCRLQSFEPSIRGARNLLDLALNSTAPTGSPRFVFTSSIAVAGGFTRSGTYLKEVPVSLEGAATSIGYAQSKLVTEKLLESAKGAGLQIFIVRLGQLAGDIKSGSWSITDWVPSLIRSSTSVGCLPEANGNISWLPLDVAARSIIDVCTAREAELPSVVHISHPRPIPWVAMLCAFSAYIGSRTGSQLPIVSFEKWNKRVFEAAASFKGSENDRYERFPSTKIQAMVDDIALANNELRSRGDTSDAEFGGNPRLDTTTAEAIGKTLRTTPELGAEHV</sequence>
<dbReference type="SUPFAM" id="SSF51735">
    <property type="entry name" value="NAD(P)-binding Rossmann-fold domains"/>
    <property type="match status" value="1"/>
</dbReference>
<dbReference type="InterPro" id="IPR013120">
    <property type="entry name" value="FAR_NAD-bd"/>
</dbReference>
<comment type="caution">
    <text evidence="4">The sequence shown here is derived from an EMBL/GenBank/DDBJ whole genome shotgun (WGS) entry which is preliminary data.</text>
</comment>
<evidence type="ECO:0000256" key="1">
    <source>
        <dbReference type="ARBA" id="ARBA00022450"/>
    </source>
</evidence>
<dbReference type="Pfam" id="PF07993">
    <property type="entry name" value="NAD_binding_4"/>
    <property type="match status" value="2"/>
</dbReference>
<dbReference type="EMBL" id="CAJMWY010000091">
    <property type="protein sequence ID" value="CAE6415360.1"/>
    <property type="molecule type" value="Genomic_DNA"/>
</dbReference>
<evidence type="ECO:0000256" key="2">
    <source>
        <dbReference type="ARBA" id="ARBA00022553"/>
    </source>
</evidence>
<keyword evidence="2" id="KW-0597">Phosphoprotein</keyword>
<reference evidence="4" key="1">
    <citation type="submission" date="2021-01" db="EMBL/GenBank/DDBJ databases">
        <authorList>
            <person name="Kaushik A."/>
        </authorList>
    </citation>
    <scope>NUCLEOTIDE SEQUENCE</scope>
    <source>
        <strain evidence="4">AG4-RS23</strain>
    </source>
</reference>
<protein>
    <recommendedName>
        <fullName evidence="3">Thioester reductase (TE) domain-containing protein</fullName>
    </recommendedName>
</protein>
<evidence type="ECO:0000313" key="4">
    <source>
        <dbReference type="EMBL" id="CAE6415360.1"/>
    </source>
</evidence>
<dbReference type="InterPro" id="IPR036291">
    <property type="entry name" value="NAD(P)-bd_dom_sf"/>
</dbReference>
<evidence type="ECO:0000313" key="5">
    <source>
        <dbReference type="Proteomes" id="UP000663861"/>
    </source>
</evidence>
<gene>
    <name evidence="4" type="ORF">RDB_LOCUS6473</name>
</gene>
<accession>A0A8H3ACY3</accession>
<dbReference type="PANTHER" id="PTHR43439">
    <property type="entry name" value="PHENYLACETATE-COENZYME A LIGASE"/>
    <property type="match status" value="1"/>
</dbReference>
<dbReference type="Gene3D" id="3.40.50.720">
    <property type="entry name" value="NAD(P)-binding Rossmann-like Domain"/>
    <property type="match status" value="1"/>
</dbReference>
<dbReference type="InterPro" id="IPR051414">
    <property type="entry name" value="Adenylate-forming_Reductase"/>
</dbReference>
<feature type="domain" description="Thioester reductase (TE)" evidence="3">
    <location>
        <begin position="122"/>
        <end position="258"/>
    </location>
</feature>
<name>A0A8H3ACY3_9AGAM</name>
<dbReference type="PANTHER" id="PTHR43439:SF2">
    <property type="entry name" value="ENZYME, PUTATIVE (JCVI)-RELATED"/>
    <property type="match status" value="1"/>
</dbReference>
<evidence type="ECO:0000259" key="3">
    <source>
        <dbReference type="Pfam" id="PF07993"/>
    </source>
</evidence>
<dbReference type="AlphaFoldDB" id="A0A8H3ACY3"/>
<feature type="domain" description="Thioester reductase (TE)" evidence="3">
    <location>
        <begin position="27"/>
        <end position="108"/>
    </location>
</feature>
<keyword evidence="1" id="KW-0596">Phosphopantetheine</keyword>
<organism evidence="4 5">
    <name type="scientific">Rhizoctonia solani</name>
    <dbReference type="NCBI Taxonomy" id="456999"/>
    <lineage>
        <taxon>Eukaryota</taxon>
        <taxon>Fungi</taxon>
        <taxon>Dikarya</taxon>
        <taxon>Basidiomycota</taxon>
        <taxon>Agaricomycotina</taxon>
        <taxon>Agaricomycetes</taxon>
        <taxon>Cantharellales</taxon>
        <taxon>Ceratobasidiaceae</taxon>
        <taxon>Rhizoctonia</taxon>
    </lineage>
</organism>
<proteinExistence type="predicted"/>